<organism evidence="3 4">
    <name type="scientific">Carassius auratus</name>
    <name type="common">Goldfish</name>
    <dbReference type="NCBI Taxonomy" id="7957"/>
    <lineage>
        <taxon>Eukaryota</taxon>
        <taxon>Metazoa</taxon>
        <taxon>Chordata</taxon>
        <taxon>Craniata</taxon>
        <taxon>Vertebrata</taxon>
        <taxon>Euteleostomi</taxon>
        <taxon>Actinopterygii</taxon>
        <taxon>Neopterygii</taxon>
        <taxon>Teleostei</taxon>
        <taxon>Ostariophysi</taxon>
        <taxon>Cypriniformes</taxon>
        <taxon>Cyprinidae</taxon>
        <taxon>Cyprininae</taxon>
        <taxon>Carassius</taxon>
    </lineage>
</organism>
<evidence type="ECO:0000313" key="3">
    <source>
        <dbReference type="Proteomes" id="UP000515129"/>
    </source>
</evidence>
<keyword evidence="1" id="KW-0812">Transmembrane</keyword>
<feature type="chain" id="PRO_5028342082" evidence="2">
    <location>
        <begin position="23"/>
        <end position="308"/>
    </location>
</feature>
<keyword evidence="2" id="KW-0732">Signal</keyword>
<name>A0A6P6J3J3_CARAU</name>
<dbReference type="Proteomes" id="UP000515129">
    <property type="component" value="Chromosome 22"/>
</dbReference>
<proteinExistence type="predicted"/>
<gene>
    <name evidence="4" type="primary">LOC113040581</name>
</gene>
<dbReference type="RefSeq" id="XP_026054669.1">
    <property type="nucleotide sequence ID" value="XM_026198884.1"/>
</dbReference>
<evidence type="ECO:0000256" key="1">
    <source>
        <dbReference type="SAM" id="Phobius"/>
    </source>
</evidence>
<dbReference type="GeneID" id="113040581"/>
<dbReference type="OrthoDB" id="8946398at2759"/>
<accession>A0A6P6J3J3</accession>
<keyword evidence="1" id="KW-1133">Transmembrane helix</keyword>
<dbReference type="FunFam" id="2.60.40.10:FF:002431">
    <property type="entry name" value="Si:ch211-222k6.3"/>
    <property type="match status" value="1"/>
</dbReference>
<dbReference type="InterPro" id="IPR036179">
    <property type="entry name" value="Ig-like_dom_sf"/>
</dbReference>
<keyword evidence="3" id="KW-1185">Reference proteome</keyword>
<keyword evidence="1" id="KW-0472">Membrane</keyword>
<feature type="signal peptide" evidence="2">
    <location>
        <begin position="1"/>
        <end position="22"/>
    </location>
</feature>
<evidence type="ECO:0000256" key="2">
    <source>
        <dbReference type="SAM" id="SignalP"/>
    </source>
</evidence>
<dbReference type="SUPFAM" id="SSF48726">
    <property type="entry name" value="Immunoglobulin"/>
    <property type="match status" value="1"/>
</dbReference>
<feature type="transmembrane region" description="Helical" evidence="1">
    <location>
        <begin position="277"/>
        <end position="299"/>
    </location>
</feature>
<sequence>MCKENGSYCPFVLLGVVASVFGDTVKVESVSVLEGDSVTLDSGFTEMMDEDLILWRFGSENTLIAEISVMTNSMTVYDDDLAEINEDEVTYIEPTFYKRQARTPDVKEDDHVEYAPINKSMFGETDEVTSVSVTEGDSVTLETGFTEIMDDDLILWRFGTKNTLIAEINVTTDRFTIYDNGPDGRFRDRLTVDHQTGSLTITDIIKKHCGLYKLQSNRVSKTFSLAVYARLPVRAISRNSRSSSSSSSSSEYEQLNFTKFCQARAEVCVQCCDTVEAVIRLVVTALMGVAAAAAVVVLVNDIRSYKNC</sequence>
<dbReference type="AlphaFoldDB" id="A0A6P6J3J3"/>
<dbReference type="Gene3D" id="2.60.40.10">
    <property type="entry name" value="Immunoglobulins"/>
    <property type="match status" value="2"/>
</dbReference>
<evidence type="ECO:0000313" key="4">
    <source>
        <dbReference type="RefSeq" id="XP_026054669.1"/>
    </source>
</evidence>
<dbReference type="PANTHER" id="PTHR21063:SF4">
    <property type="entry name" value="CD48 ANTIGEN-RELATED"/>
    <property type="match status" value="1"/>
</dbReference>
<dbReference type="PANTHER" id="PTHR21063">
    <property type="entry name" value="LFA-3"/>
    <property type="match status" value="1"/>
</dbReference>
<protein>
    <submittedName>
        <fullName evidence="4">Uncharacterized protein LOC113040581</fullName>
    </submittedName>
</protein>
<dbReference type="InterPro" id="IPR013783">
    <property type="entry name" value="Ig-like_fold"/>
</dbReference>
<dbReference type="KEGG" id="caua:113040581"/>
<reference evidence="4" key="1">
    <citation type="submission" date="2025-08" db="UniProtKB">
        <authorList>
            <consortium name="RefSeq"/>
        </authorList>
    </citation>
    <scope>IDENTIFICATION</scope>
    <source>
        <strain evidence="4">Wakin</strain>
        <tissue evidence="4">Muscle</tissue>
    </source>
</reference>